<evidence type="ECO:0000313" key="6">
    <source>
        <dbReference type="EMBL" id="CAD8893524.1"/>
    </source>
</evidence>
<evidence type="ECO:0000313" key="3">
    <source>
        <dbReference type="EMBL" id="CAD8893520.1"/>
    </source>
</evidence>
<evidence type="ECO:0000256" key="1">
    <source>
        <dbReference type="SAM" id="MobiDB-lite"/>
    </source>
</evidence>
<sequence>MMSPWDSASTILITTARHSSVLQPPFLALRSGSIMVPPPPPGDRREGAPRCTSPLFEARQSHKDGGHGGGAPAQSLPGPWGISCCGGLNYRRVETEGVQHSRDEVIT</sequence>
<dbReference type="AlphaFoldDB" id="A0A6U5J162"/>
<dbReference type="EMBL" id="HBFR01028554">
    <property type="protein sequence ID" value="CAD8893519.1"/>
    <property type="molecule type" value="Transcribed_RNA"/>
</dbReference>
<evidence type="ECO:0000313" key="5">
    <source>
        <dbReference type="EMBL" id="CAD8893523.1"/>
    </source>
</evidence>
<protein>
    <submittedName>
        <fullName evidence="3">Uncharacterized protein</fullName>
    </submittedName>
</protein>
<evidence type="ECO:0000313" key="7">
    <source>
        <dbReference type="EMBL" id="CAD8893525.1"/>
    </source>
</evidence>
<dbReference type="EMBL" id="HBFR01028563">
    <property type="protein sequence ID" value="CAD8893524.1"/>
    <property type="molecule type" value="Transcribed_RNA"/>
</dbReference>
<organism evidence="3">
    <name type="scientific">Corethron hystrix</name>
    <dbReference type="NCBI Taxonomy" id="216773"/>
    <lineage>
        <taxon>Eukaryota</taxon>
        <taxon>Sar</taxon>
        <taxon>Stramenopiles</taxon>
        <taxon>Ochrophyta</taxon>
        <taxon>Bacillariophyta</taxon>
        <taxon>Coscinodiscophyceae</taxon>
        <taxon>Corethrophycidae</taxon>
        <taxon>Corethrales</taxon>
        <taxon>Corethraceae</taxon>
        <taxon>Corethron</taxon>
    </lineage>
</organism>
<dbReference type="EMBL" id="HBFR01028562">
    <property type="protein sequence ID" value="CAD8893523.1"/>
    <property type="molecule type" value="Transcribed_RNA"/>
</dbReference>
<reference evidence="3" key="1">
    <citation type="submission" date="2021-01" db="EMBL/GenBank/DDBJ databases">
        <authorList>
            <person name="Corre E."/>
            <person name="Pelletier E."/>
            <person name="Niang G."/>
            <person name="Scheremetjew M."/>
            <person name="Finn R."/>
            <person name="Kale V."/>
            <person name="Holt S."/>
            <person name="Cochrane G."/>
            <person name="Meng A."/>
            <person name="Brown T."/>
            <person name="Cohen L."/>
        </authorList>
    </citation>
    <scope>NUCLEOTIDE SEQUENCE</scope>
    <source>
        <strain evidence="3">308</strain>
    </source>
</reference>
<feature type="region of interest" description="Disordered" evidence="1">
    <location>
        <begin position="56"/>
        <end position="77"/>
    </location>
</feature>
<evidence type="ECO:0000313" key="8">
    <source>
        <dbReference type="EMBL" id="CAD8893526.1"/>
    </source>
</evidence>
<proteinExistence type="predicted"/>
<accession>A0A6U5J162</accession>
<feature type="region of interest" description="Disordered" evidence="1">
    <location>
        <begin position="32"/>
        <end position="51"/>
    </location>
</feature>
<gene>
    <name evidence="2" type="ORF">CHYS00102_LOCUS20728</name>
    <name evidence="3" type="ORF">CHYS00102_LOCUS20729</name>
    <name evidence="4" type="ORF">CHYS00102_LOCUS20731</name>
    <name evidence="5" type="ORF">CHYS00102_LOCUS20732</name>
    <name evidence="6" type="ORF">CHYS00102_LOCUS20733</name>
    <name evidence="7" type="ORF">CHYS00102_LOCUS20734</name>
    <name evidence="8" type="ORF">CHYS00102_LOCUS20735</name>
</gene>
<dbReference type="EMBL" id="HBFR01028566">
    <property type="protein sequence ID" value="CAD8893526.1"/>
    <property type="molecule type" value="Transcribed_RNA"/>
</dbReference>
<name>A0A6U5J162_9STRA</name>
<dbReference type="EMBL" id="HBFR01028565">
    <property type="protein sequence ID" value="CAD8893525.1"/>
    <property type="molecule type" value="Transcribed_RNA"/>
</dbReference>
<evidence type="ECO:0000313" key="4">
    <source>
        <dbReference type="EMBL" id="CAD8893522.1"/>
    </source>
</evidence>
<evidence type="ECO:0000313" key="2">
    <source>
        <dbReference type="EMBL" id="CAD8893519.1"/>
    </source>
</evidence>
<dbReference type="EMBL" id="HBFR01028561">
    <property type="protein sequence ID" value="CAD8893522.1"/>
    <property type="molecule type" value="Transcribed_RNA"/>
</dbReference>
<dbReference type="EMBL" id="HBFR01028557">
    <property type="protein sequence ID" value="CAD8893520.1"/>
    <property type="molecule type" value="Transcribed_RNA"/>
</dbReference>